<gene>
    <name evidence="1" type="ORF">ACFSL2_05945</name>
</gene>
<evidence type="ECO:0000313" key="2">
    <source>
        <dbReference type="Proteomes" id="UP001597338"/>
    </source>
</evidence>
<comment type="caution">
    <text evidence="1">The sequence shown here is derived from an EMBL/GenBank/DDBJ whole genome shotgun (WGS) entry which is preliminary data.</text>
</comment>
<dbReference type="RefSeq" id="WP_377196964.1">
    <property type="nucleotide sequence ID" value="NZ_JBHUHF010000001.1"/>
</dbReference>
<reference evidence="2" key="1">
    <citation type="journal article" date="2019" name="Int. J. Syst. Evol. Microbiol.">
        <title>The Global Catalogue of Microorganisms (GCM) 10K type strain sequencing project: providing services to taxonomists for standard genome sequencing and annotation.</title>
        <authorList>
            <consortium name="The Broad Institute Genomics Platform"/>
            <consortium name="The Broad Institute Genome Sequencing Center for Infectious Disease"/>
            <person name="Wu L."/>
            <person name="Ma J."/>
        </authorList>
    </citation>
    <scope>NUCLEOTIDE SEQUENCE [LARGE SCALE GENOMIC DNA]</scope>
    <source>
        <strain evidence="2">CCM 7043</strain>
    </source>
</reference>
<name>A0ABW4V5C6_9MICO</name>
<dbReference type="EMBL" id="JBHUHF010000001">
    <property type="protein sequence ID" value="MFD2025048.1"/>
    <property type="molecule type" value="Genomic_DNA"/>
</dbReference>
<sequence>MAFDSEDEVKAALGITSWRNLSKDNVVKFAAMRPDMNKDVAQAIVAQLPVYTRLGLDVMESVRNVHDSTLGSNRHSQDRVHDGFAEVREMAKEELKREDLSPEERRYYHEAAKETAQKEFEKDSENKRFLDGLLGKTVTVAGIVVAAGVAIAGGRAALQRGDDTTGTRDT</sequence>
<keyword evidence="2" id="KW-1185">Reference proteome</keyword>
<protein>
    <submittedName>
        <fullName evidence="1">Uncharacterized protein</fullName>
    </submittedName>
</protein>
<dbReference type="Proteomes" id="UP001597338">
    <property type="component" value="Unassembled WGS sequence"/>
</dbReference>
<evidence type="ECO:0000313" key="1">
    <source>
        <dbReference type="EMBL" id="MFD2025048.1"/>
    </source>
</evidence>
<proteinExistence type="predicted"/>
<accession>A0ABW4V5C6</accession>
<organism evidence="1 2">
    <name type="scientific">Promicromonospora aerolata</name>
    <dbReference type="NCBI Taxonomy" id="195749"/>
    <lineage>
        <taxon>Bacteria</taxon>
        <taxon>Bacillati</taxon>
        <taxon>Actinomycetota</taxon>
        <taxon>Actinomycetes</taxon>
        <taxon>Micrococcales</taxon>
        <taxon>Promicromonosporaceae</taxon>
        <taxon>Promicromonospora</taxon>
    </lineage>
</organism>